<proteinExistence type="inferred from homology"/>
<accession>A0AAV2SE01</accession>
<evidence type="ECO:0000256" key="11">
    <source>
        <dbReference type="ARBA" id="ARBA00023136"/>
    </source>
</evidence>
<keyword evidence="4 13" id="KW-0813">Transport</keyword>
<dbReference type="EMBL" id="CAXKWB010066374">
    <property type="protein sequence ID" value="CAL4189876.1"/>
    <property type="molecule type" value="Genomic_DNA"/>
</dbReference>
<dbReference type="GO" id="GO:0051119">
    <property type="term" value="F:sugar transmembrane transporter activity"/>
    <property type="evidence" value="ECO:0007669"/>
    <property type="project" value="InterPro"/>
</dbReference>
<keyword evidence="7 13" id="KW-0812">Transmembrane</keyword>
<evidence type="ECO:0000256" key="10">
    <source>
        <dbReference type="ARBA" id="ARBA00023034"/>
    </source>
</evidence>
<evidence type="ECO:0000256" key="5">
    <source>
        <dbReference type="ARBA" id="ARBA00022475"/>
    </source>
</evidence>
<dbReference type="Pfam" id="PF03083">
    <property type="entry name" value="MtN3_slv"/>
    <property type="match status" value="2"/>
</dbReference>
<keyword evidence="6 13" id="KW-0762">Sugar transport</keyword>
<dbReference type="Gene3D" id="1.20.1280.290">
    <property type="match status" value="2"/>
</dbReference>
<feature type="transmembrane region" description="Helical" evidence="13">
    <location>
        <begin position="41"/>
        <end position="63"/>
    </location>
</feature>
<evidence type="ECO:0000313" key="15">
    <source>
        <dbReference type="Proteomes" id="UP001497623"/>
    </source>
</evidence>
<evidence type="ECO:0000256" key="9">
    <source>
        <dbReference type="ARBA" id="ARBA00022989"/>
    </source>
</evidence>
<dbReference type="GO" id="GO:0005886">
    <property type="term" value="C:plasma membrane"/>
    <property type="evidence" value="ECO:0007669"/>
    <property type="project" value="UniProtKB-SubCell"/>
</dbReference>
<keyword evidence="15" id="KW-1185">Reference proteome</keyword>
<keyword evidence="10" id="KW-0333">Golgi apparatus</keyword>
<evidence type="ECO:0000256" key="13">
    <source>
        <dbReference type="RuleBase" id="RU910715"/>
    </source>
</evidence>
<comment type="function">
    <text evidence="13">Mediates sugar transport across membranes.</text>
</comment>
<dbReference type="FunFam" id="1.20.1280.290:FF:000010">
    <property type="entry name" value="Sugar transporter SWEET"/>
    <property type="match status" value="1"/>
</dbReference>
<comment type="similarity">
    <text evidence="3 13">Belongs to the SWEET sugar transporter family.</text>
</comment>
<feature type="transmembrane region" description="Helical" evidence="13">
    <location>
        <begin position="69"/>
        <end position="91"/>
    </location>
</feature>
<dbReference type="AlphaFoldDB" id="A0AAV2SE01"/>
<name>A0AAV2SE01_MEGNR</name>
<evidence type="ECO:0000256" key="2">
    <source>
        <dbReference type="ARBA" id="ARBA00004653"/>
    </source>
</evidence>
<evidence type="ECO:0000256" key="1">
    <source>
        <dbReference type="ARBA" id="ARBA00004651"/>
    </source>
</evidence>
<comment type="caution">
    <text evidence="14">The sequence shown here is derived from an EMBL/GenBank/DDBJ whole genome shotgun (WGS) entry which is preliminary data.</text>
</comment>
<dbReference type="InterPro" id="IPR004316">
    <property type="entry name" value="SWEET_rpt"/>
</dbReference>
<gene>
    <name evidence="14" type="ORF">MNOR_LOCUS36425</name>
</gene>
<dbReference type="GO" id="GO:0000139">
    <property type="term" value="C:Golgi membrane"/>
    <property type="evidence" value="ECO:0007669"/>
    <property type="project" value="UniProtKB-SubCell"/>
</dbReference>
<dbReference type="PANTHER" id="PTHR10791">
    <property type="entry name" value="RAG1-ACTIVATING PROTEIN 1"/>
    <property type="match status" value="1"/>
</dbReference>
<dbReference type="InterPro" id="IPR047664">
    <property type="entry name" value="SWEET"/>
</dbReference>
<feature type="transmembrane region" description="Helical" evidence="13">
    <location>
        <begin position="162"/>
        <end position="183"/>
    </location>
</feature>
<feature type="transmembrane region" description="Helical" evidence="13">
    <location>
        <begin position="189"/>
        <end position="210"/>
    </location>
</feature>
<feature type="transmembrane region" description="Helical" evidence="13">
    <location>
        <begin position="103"/>
        <end position="119"/>
    </location>
</feature>
<feature type="transmembrane region" description="Helical" evidence="13">
    <location>
        <begin position="12"/>
        <end position="29"/>
    </location>
</feature>
<sequence length="230" mass="25697">MALKDHKELIATLATIVTIAQFLSGIEICRKIVKQGATGEISGFPFVVGVFSCSMWVTFTYLLGDMAMLITNSIGFMLQAIYLAIYLHYCISPGSWYSVRRQMVLLFSTSAAMLYYVFFTARDPELAETRVGLMCCFGSIIFSASPLFSVAEVFKTHCTECLPFPLILSTFIVTCLWWMYGLILKNGFVQYPNLIGFCLASFQLTLFLVFPSKRKGEKGIYINGKSGTVI</sequence>
<protein>
    <recommendedName>
        <fullName evidence="13">Sugar transporter SWEET</fullName>
    </recommendedName>
</protein>
<comment type="subcellular location">
    <subcellularLocation>
        <location evidence="1 13">Cell membrane</location>
        <topology evidence="1 13">Multi-pass membrane protein</topology>
    </subcellularLocation>
    <subcellularLocation>
        <location evidence="2">Golgi apparatus membrane</location>
        <topology evidence="2">Multi-pass membrane protein</topology>
    </subcellularLocation>
</comment>
<evidence type="ECO:0000256" key="12">
    <source>
        <dbReference type="ARBA" id="ARBA00055578"/>
    </source>
</evidence>
<evidence type="ECO:0000256" key="4">
    <source>
        <dbReference type="ARBA" id="ARBA00022448"/>
    </source>
</evidence>
<evidence type="ECO:0000256" key="6">
    <source>
        <dbReference type="ARBA" id="ARBA00022597"/>
    </source>
</evidence>
<keyword evidence="9 13" id="KW-1133">Transmembrane helix</keyword>
<evidence type="ECO:0000256" key="3">
    <source>
        <dbReference type="ARBA" id="ARBA00007809"/>
    </source>
</evidence>
<evidence type="ECO:0000256" key="8">
    <source>
        <dbReference type="ARBA" id="ARBA00022737"/>
    </source>
</evidence>
<keyword evidence="5" id="KW-1003">Cell membrane</keyword>
<evidence type="ECO:0000313" key="14">
    <source>
        <dbReference type="EMBL" id="CAL4189876.1"/>
    </source>
</evidence>
<dbReference type="PANTHER" id="PTHR10791:SF112">
    <property type="entry name" value="SUGAR TRANSPORTER SWEET1"/>
    <property type="match status" value="1"/>
</dbReference>
<organism evidence="14 15">
    <name type="scientific">Meganyctiphanes norvegica</name>
    <name type="common">Northern krill</name>
    <name type="synonym">Thysanopoda norvegica</name>
    <dbReference type="NCBI Taxonomy" id="48144"/>
    <lineage>
        <taxon>Eukaryota</taxon>
        <taxon>Metazoa</taxon>
        <taxon>Ecdysozoa</taxon>
        <taxon>Arthropoda</taxon>
        <taxon>Crustacea</taxon>
        <taxon>Multicrustacea</taxon>
        <taxon>Malacostraca</taxon>
        <taxon>Eumalacostraca</taxon>
        <taxon>Eucarida</taxon>
        <taxon>Euphausiacea</taxon>
        <taxon>Euphausiidae</taxon>
        <taxon>Meganyctiphanes</taxon>
    </lineage>
</organism>
<comment type="function">
    <text evidence="12">Mediates both low-affinity uptake and efflux of sugar across the membrane.</text>
</comment>
<keyword evidence="11 13" id="KW-0472">Membrane</keyword>
<feature type="transmembrane region" description="Helical" evidence="13">
    <location>
        <begin position="131"/>
        <end position="150"/>
    </location>
</feature>
<reference evidence="14 15" key="1">
    <citation type="submission" date="2024-05" db="EMBL/GenBank/DDBJ databases">
        <authorList>
            <person name="Wallberg A."/>
        </authorList>
    </citation>
    <scope>NUCLEOTIDE SEQUENCE [LARGE SCALE GENOMIC DNA]</scope>
</reference>
<evidence type="ECO:0000256" key="7">
    <source>
        <dbReference type="ARBA" id="ARBA00022692"/>
    </source>
</evidence>
<dbReference type="Proteomes" id="UP001497623">
    <property type="component" value="Unassembled WGS sequence"/>
</dbReference>
<keyword evidence="8" id="KW-0677">Repeat</keyword>
<dbReference type="FunFam" id="1.20.1280.290:FF:000004">
    <property type="entry name" value="Sugar transporter SWEET"/>
    <property type="match status" value="1"/>
</dbReference>